<dbReference type="SMART" id="SM00460">
    <property type="entry name" value="TGc"/>
    <property type="match status" value="1"/>
</dbReference>
<dbReference type="GO" id="GO:0005737">
    <property type="term" value="C:cytoplasm"/>
    <property type="evidence" value="ECO:0007669"/>
    <property type="project" value="TreeGrafter"/>
</dbReference>
<feature type="non-terminal residue" evidence="3">
    <location>
        <position position="1"/>
    </location>
</feature>
<dbReference type="InterPro" id="IPR038765">
    <property type="entry name" value="Papain-like_cys_pep_sf"/>
</dbReference>
<evidence type="ECO:0000313" key="3">
    <source>
        <dbReference type="EMBL" id="HJC40890.1"/>
    </source>
</evidence>
<organism evidence="3 4">
    <name type="scientific">Candidatus Intestinimonas pullistercoris</name>
    <dbReference type="NCBI Taxonomy" id="2838623"/>
    <lineage>
        <taxon>Bacteria</taxon>
        <taxon>Bacillati</taxon>
        <taxon>Bacillota</taxon>
        <taxon>Clostridia</taxon>
        <taxon>Eubacteriales</taxon>
        <taxon>Intestinimonas</taxon>
    </lineage>
</organism>
<dbReference type="AlphaFoldDB" id="A0A9D2T0R1"/>
<dbReference type="Proteomes" id="UP000823882">
    <property type="component" value="Unassembled WGS sequence"/>
</dbReference>
<evidence type="ECO:0000256" key="1">
    <source>
        <dbReference type="SAM" id="MobiDB-lite"/>
    </source>
</evidence>
<sequence length="301" mass="33049">WSAAAVNWASSNGLTDGLSFTAKADCPRSDVVYCLWKQMGGGETVQDPSQGVPAGSGDLEGARSAIEASLLDMETAIDVSAFGVESGALLDLAEDIVNVENFYEPFTGYYGVTGLWCLEEAGQAAQTLYVGYGNTPESIQQQRDIVVKAWEILDETVEPGMSDYEIAKALHDYVVLNTAYGFPSDVPRPTAVYSGYFSLLWGCGVCTDYAMAYQLLMDMAGIPCGMVTNASHAWNIVQLDGEWYHVDTTWDDPTPNREGYVRYDYFLKSDSYMSQDHFDYESEHPCTSTKYDNANLPDRGA</sequence>
<dbReference type="PANTHER" id="PTHR46333:SF2">
    <property type="entry name" value="CYTOKINESIS PROTEIN 3"/>
    <property type="match status" value="1"/>
</dbReference>
<dbReference type="InterPro" id="IPR052557">
    <property type="entry name" value="CAP/Cytokinesis_protein"/>
</dbReference>
<dbReference type="InterPro" id="IPR002931">
    <property type="entry name" value="Transglutaminase-like"/>
</dbReference>
<dbReference type="EMBL" id="DWWJ01000091">
    <property type="protein sequence ID" value="HJC40890.1"/>
    <property type="molecule type" value="Genomic_DNA"/>
</dbReference>
<evidence type="ECO:0000313" key="4">
    <source>
        <dbReference type="Proteomes" id="UP000823882"/>
    </source>
</evidence>
<reference evidence="3" key="1">
    <citation type="journal article" date="2021" name="PeerJ">
        <title>Extensive microbial diversity within the chicken gut microbiome revealed by metagenomics and culture.</title>
        <authorList>
            <person name="Gilroy R."/>
            <person name="Ravi A."/>
            <person name="Getino M."/>
            <person name="Pursley I."/>
            <person name="Horton D.L."/>
            <person name="Alikhan N.F."/>
            <person name="Baker D."/>
            <person name="Gharbi K."/>
            <person name="Hall N."/>
            <person name="Watson M."/>
            <person name="Adriaenssens E.M."/>
            <person name="Foster-Nyarko E."/>
            <person name="Jarju S."/>
            <person name="Secka A."/>
            <person name="Antonio M."/>
            <person name="Oren A."/>
            <person name="Chaudhuri R.R."/>
            <person name="La Ragione R."/>
            <person name="Hildebrand F."/>
            <person name="Pallen M.J."/>
        </authorList>
    </citation>
    <scope>NUCLEOTIDE SEQUENCE</scope>
    <source>
        <strain evidence="3">CHK186-1790</strain>
    </source>
</reference>
<dbReference type="PANTHER" id="PTHR46333">
    <property type="entry name" value="CYTOKINESIS PROTEIN 3"/>
    <property type="match status" value="1"/>
</dbReference>
<accession>A0A9D2T0R1</accession>
<feature type="domain" description="Transglutaminase-like" evidence="2">
    <location>
        <begin position="198"/>
        <end position="250"/>
    </location>
</feature>
<protein>
    <recommendedName>
        <fullName evidence="2">Transglutaminase-like domain-containing protein</fullName>
    </recommendedName>
</protein>
<proteinExistence type="predicted"/>
<comment type="caution">
    <text evidence="3">The sequence shown here is derived from an EMBL/GenBank/DDBJ whole genome shotgun (WGS) entry which is preliminary data.</text>
</comment>
<name>A0A9D2T0R1_9FIRM</name>
<reference evidence="3" key="2">
    <citation type="submission" date="2021-04" db="EMBL/GenBank/DDBJ databases">
        <authorList>
            <person name="Gilroy R."/>
        </authorList>
    </citation>
    <scope>NUCLEOTIDE SEQUENCE</scope>
    <source>
        <strain evidence="3">CHK186-1790</strain>
    </source>
</reference>
<dbReference type="SUPFAM" id="SSF54001">
    <property type="entry name" value="Cysteine proteinases"/>
    <property type="match status" value="1"/>
</dbReference>
<evidence type="ECO:0000259" key="2">
    <source>
        <dbReference type="SMART" id="SM00460"/>
    </source>
</evidence>
<dbReference type="Gene3D" id="3.10.620.30">
    <property type="match status" value="1"/>
</dbReference>
<gene>
    <name evidence="3" type="ORF">H9701_04985</name>
</gene>
<dbReference type="Pfam" id="PF01841">
    <property type="entry name" value="Transglut_core"/>
    <property type="match status" value="1"/>
</dbReference>
<feature type="region of interest" description="Disordered" evidence="1">
    <location>
        <begin position="282"/>
        <end position="301"/>
    </location>
</feature>